<dbReference type="PANTHER" id="PTHR43268">
    <property type="entry name" value="THIOSULFATE SULFURTRANSFERASE/RHODANESE-LIKE DOMAIN-CONTAINING PROTEIN 2"/>
    <property type="match status" value="1"/>
</dbReference>
<dbReference type="EMBL" id="SOZD01000004">
    <property type="protein sequence ID" value="TFF21662.1"/>
    <property type="molecule type" value="Genomic_DNA"/>
</dbReference>
<dbReference type="InterPro" id="IPR036873">
    <property type="entry name" value="Rhodanese-like_dom_sf"/>
</dbReference>
<keyword evidence="1" id="KW-0560">Oxidoreductase</keyword>
<name>A0A4Y8RFZ1_9HYPH</name>
<comment type="function">
    <text evidence="1">Catalyzes oxygen-dependent 5-hydroxyuridine (ho5U) modification at position 34 in tRNAs.</text>
</comment>
<dbReference type="OrthoDB" id="9778326at2"/>
<dbReference type="Proteomes" id="UP000298179">
    <property type="component" value="Unassembled WGS sequence"/>
</dbReference>
<evidence type="ECO:0000256" key="1">
    <source>
        <dbReference type="HAMAP-Rule" id="MF_00469"/>
    </source>
</evidence>
<keyword evidence="3" id="KW-0808">Transferase</keyword>
<comment type="catalytic activity">
    <reaction evidence="1">
        <text>uridine(34) in tRNA + AH2 + O2 = 5-hydroxyuridine(34) in tRNA + A + H2O</text>
        <dbReference type="Rhea" id="RHEA:64224"/>
        <dbReference type="Rhea" id="RHEA-COMP:11727"/>
        <dbReference type="Rhea" id="RHEA-COMP:13381"/>
        <dbReference type="ChEBI" id="CHEBI:13193"/>
        <dbReference type="ChEBI" id="CHEBI:15377"/>
        <dbReference type="ChEBI" id="CHEBI:15379"/>
        <dbReference type="ChEBI" id="CHEBI:17499"/>
        <dbReference type="ChEBI" id="CHEBI:65315"/>
        <dbReference type="ChEBI" id="CHEBI:136877"/>
    </reaction>
</comment>
<accession>A0A4Y8RFZ1</accession>
<evidence type="ECO:0000313" key="3">
    <source>
        <dbReference type="EMBL" id="TFF21662.1"/>
    </source>
</evidence>
<dbReference type="InterPro" id="IPR020936">
    <property type="entry name" value="TrhO"/>
</dbReference>
<dbReference type="Gene3D" id="3.30.70.100">
    <property type="match status" value="1"/>
</dbReference>
<dbReference type="SMART" id="SM00450">
    <property type="entry name" value="RHOD"/>
    <property type="match status" value="1"/>
</dbReference>
<dbReference type="Gene3D" id="3.40.250.10">
    <property type="entry name" value="Rhodanese-like domain"/>
    <property type="match status" value="1"/>
</dbReference>
<dbReference type="SUPFAM" id="SSF52821">
    <property type="entry name" value="Rhodanese/Cell cycle control phosphatase"/>
    <property type="match status" value="1"/>
</dbReference>
<feature type="domain" description="Rhodanese" evidence="2">
    <location>
        <begin position="122"/>
        <end position="216"/>
    </location>
</feature>
<proteinExistence type="inferred from homology"/>
<dbReference type="HAMAP" id="MF_00469">
    <property type="entry name" value="TrhO"/>
    <property type="match status" value="1"/>
</dbReference>
<comment type="caution">
    <text evidence="3">The sequence shown here is derived from an EMBL/GenBank/DDBJ whole genome shotgun (WGS) entry which is preliminary data.</text>
</comment>
<evidence type="ECO:0000259" key="2">
    <source>
        <dbReference type="PROSITE" id="PS50206"/>
    </source>
</evidence>
<dbReference type="PANTHER" id="PTHR43268:SF3">
    <property type="entry name" value="RHODANESE-LIKE DOMAIN-CONTAINING PROTEIN 7-RELATED"/>
    <property type="match status" value="1"/>
</dbReference>
<dbReference type="CDD" id="cd01518">
    <property type="entry name" value="RHOD_YceA"/>
    <property type="match status" value="1"/>
</dbReference>
<dbReference type="InterPro" id="IPR001763">
    <property type="entry name" value="Rhodanese-like_dom"/>
</dbReference>
<dbReference type="AlphaFoldDB" id="A0A4Y8RFZ1"/>
<dbReference type="Pfam" id="PF00581">
    <property type="entry name" value="Rhodanese"/>
    <property type="match status" value="1"/>
</dbReference>
<dbReference type="EC" id="1.14.-.-" evidence="1"/>
<dbReference type="InterPro" id="IPR040503">
    <property type="entry name" value="TRHO_N"/>
</dbReference>
<protein>
    <recommendedName>
        <fullName evidence="1">tRNA uridine(34) hydroxylase</fullName>
        <ecNumber evidence="1">1.14.-.-</ecNumber>
    </recommendedName>
    <alternativeName>
        <fullName evidence="1">tRNA hydroxylation protein O</fullName>
    </alternativeName>
</protein>
<dbReference type="RefSeq" id="WP_134762545.1">
    <property type="nucleotide sequence ID" value="NZ_SOZD01000004.1"/>
</dbReference>
<dbReference type="PROSITE" id="PS50206">
    <property type="entry name" value="RHODANESE_3"/>
    <property type="match status" value="1"/>
</dbReference>
<dbReference type="GO" id="GO:0016740">
    <property type="term" value="F:transferase activity"/>
    <property type="evidence" value="ECO:0007669"/>
    <property type="project" value="UniProtKB-KW"/>
</dbReference>
<keyword evidence="1" id="KW-0819">tRNA processing</keyword>
<keyword evidence="4" id="KW-1185">Reference proteome</keyword>
<dbReference type="Pfam" id="PF17773">
    <property type="entry name" value="UPF0176_N"/>
    <property type="match status" value="1"/>
</dbReference>
<evidence type="ECO:0000313" key="4">
    <source>
        <dbReference type="Proteomes" id="UP000298179"/>
    </source>
</evidence>
<sequence length="293" mass="32325">MSLTVAAFYRFLPLAELETLRAELLAFCRERALRGTILLAPEGVNGTVAGEPAPMRAFIDELTRRFGLTAEDLRLSIADDWPFARMKLRIRPEIITLRDAAGDPLAKTGIHVAPEDWNALIAEPDILLVDTRNRYETRVGIFEGAVDPGIDQFTDFKRYVEETLDPEKTPKVAMFCTGGIRCEKASAFMLEKGFAEVYQLKGGILSYLEKVPEAESRWRGDCYVFDGRVALGHGLAETGWTACFACGAPLSAEDRAAPEFEEGVSCAGCAGERPDSEVAALRERHRRMTTGEG</sequence>
<dbReference type="GO" id="GO:0006400">
    <property type="term" value="P:tRNA modification"/>
    <property type="evidence" value="ECO:0007669"/>
    <property type="project" value="UniProtKB-UniRule"/>
</dbReference>
<organism evidence="3 4">
    <name type="scientific">Jiella endophytica</name>
    <dbReference type="NCBI Taxonomy" id="2558362"/>
    <lineage>
        <taxon>Bacteria</taxon>
        <taxon>Pseudomonadati</taxon>
        <taxon>Pseudomonadota</taxon>
        <taxon>Alphaproteobacteria</taxon>
        <taxon>Hyphomicrobiales</taxon>
        <taxon>Aurantimonadaceae</taxon>
        <taxon>Jiella</taxon>
    </lineage>
</organism>
<reference evidence="3 4" key="1">
    <citation type="submission" date="2019-03" db="EMBL/GenBank/DDBJ databases">
        <title>Jiella endophytica sp. nov., a novel endophytic bacterium isolated from root of Ficus microcarpa Linn. f.</title>
        <authorList>
            <person name="Tuo L."/>
        </authorList>
    </citation>
    <scope>NUCLEOTIDE SEQUENCE [LARGE SCALE GENOMIC DNA]</scope>
    <source>
        <strain evidence="3 4">CBS5Q-3</strain>
    </source>
</reference>
<gene>
    <name evidence="1" type="primary">trhO</name>
    <name evidence="3" type="ORF">E3C22_13285</name>
</gene>
<dbReference type="NCBIfam" id="NF001136">
    <property type="entry name" value="PRK00142.1-4"/>
    <property type="match status" value="1"/>
</dbReference>
<comment type="similarity">
    <text evidence="1">Belongs to the TrhO family.</text>
</comment>
<dbReference type="GO" id="GO:0016705">
    <property type="term" value="F:oxidoreductase activity, acting on paired donors, with incorporation or reduction of molecular oxygen"/>
    <property type="evidence" value="ECO:0007669"/>
    <property type="project" value="UniProtKB-UniRule"/>
</dbReference>